<feature type="domain" description="SGNH" evidence="3">
    <location>
        <begin position="487"/>
        <end position="717"/>
    </location>
</feature>
<dbReference type="GO" id="GO:0016787">
    <property type="term" value="F:hydrolase activity"/>
    <property type="evidence" value="ECO:0007669"/>
    <property type="project" value="UniProtKB-KW"/>
</dbReference>
<feature type="transmembrane region" description="Helical" evidence="1">
    <location>
        <begin position="109"/>
        <end position="129"/>
    </location>
</feature>
<keyword evidence="1" id="KW-0472">Membrane</keyword>
<evidence type="ECO:0000256" key="1">
    <source>
        <dbReference type="SAM" id="Phobius"/>
    </source>
</evidence>
<evidence type="ECO:0000259" key="2">
    <source>
        <dbReference type="Pfam" id="PF01757"/>
    </source>
</evidence>
<organism evidence="4 5">
    <name type="scientific">Blastococcus aggregatus</name>
    <dbReference type="NCBI Taxonomy" id="38502"/>
    <lineage>
        <taxon>Bacteria</taxon>
        <taxon>Bacillati</taxon>
        <taxon>Actinomycetota</taxon>
        <taxon>Actinomycetes</taxon>
        <taxon>Geodermatophilales</taxon>
        <taxon>Geodermatophilaceae</taxon>
        <taxon>Blastococcus</taxon>
    </lineage>
</organism>
<dbReference type="PANTHER" id="PTHR23028">
    <property type="entry name" value="ACETYLTRANSFERASE"/>
    <property type="match status" value="1"/>
</dbReference>
<keyword evidence="5" id="KW-1185">Reference proteome</keyword>
<dbReference type="Proteomes" id="UP000219435">
    <property type="component" value="Unassembled WGS sequence"/>
</dbReference>
<evidence type="ECO:0000313" key="5">
    <source>
        <dbReference type="Proteomes" id="UP000219435"/>
    </source>
</evidence>
<reference evidence="5" key="1">
    <citation type="submission" date="2017-08" db="EMBL/GenBank/DDBJ databases">
        <authorList>
            <person name="Varghese N."/>
            <person name="Submissions S."/>
        </authorList>
    </citation>
    <scope>NUCLEOTIDE SEQUENCE [LARGE SCALE GENOMIC DNA]</scope>
    <source>
        <strain evidence="5">DSM 4725</strain>
    </source>
</reference>
<dbReference type="OrthoDB" id="3404679at2"/>
<feature type="transmembrane region" description="Helical" evidence="1">
    <location>
        <begin position="68"/>
        <end position="88"/>
    </location>
</feature>
<dbReference type="AlphaFoldDB" id="A0A285V8R5"/>
<dbReference type="Pfam" id="PF19040">
    <property type="entry name" value="SGNH"/>
    <property type="match status" value="1"/>
</dbReference>
<keyword evidence="4" id="KW-0378">Hydrolase</keyword>
<keyword evidence="1" id="KW-1133">Transmembrane helix</keyword>
<feature type="transmembrane region" description="Helical" evidence="1">
    <location>
        <begin position="271"/>
        <end position="291"/>
    </location>
</feature>
<feature type="transmembrane region" description="Helical" evidence="1">
    <location>
        <begin position="242"/>
        <end position="264"/>
    </location>
</feature>
<dbReference type="GO" id="GO:0016020">
    <property type="term" value="C:membrane"/>
    <property type="evidence" value="ECO:0007669"/>
    <property type="project" value="TreeGrafter"/>
</dbReference>
<feature type="domain" description="Acyltransferase 3" evidence="2">
    <location>
        <begin position="42"/>
        <end position="381"/>
    </location>
</feature>
<feature type="transmembrane region" description="Helical" evidence="1">
    <location>
        <begin position="216"/>
        <end position="236"/>
    </location>
</feature>
<feature type="transmembrane region" description="Helical" evidence="1">
    <location>
        <begin position="332"/>
        <end position="357"/>
    </location>
</feature>
<keyword evidence="4" id="KW-0012">Acyltransferase</keyword>
<dbReference type="InterPro" id="IPR043968">
    <property type="entry name" value="SGNH"/>
</dbReference>
<keyword evidence="4" id="KW-0808">Transferase</keyword>
<feature type="transmembrane region" description="Helical" evidence="1">
    <location>
        <begin position="403"/>
        <end position="420"/>
    </location>
</feature>
<evidence type="ECO:0000313" key="4">
    <source>
        <dbReference type="EMBL" id="SOC50515.1"/>
    </source>
</evidence>
<dbReference type="InterPro" id="IPR002656">
    <property type="entry name" value="Acyl_transf_3_dom"/>
</dbReference>
<feature type="transmembrane region" description="Helical" evidence="1">
    <location>
        <begin position="297"/>
        <end position="320"/>
    </location>
</feature>
<protein>
    <submittedName>
        <fullName evidence="4">Peptidoglycan/LPS O-acetylase OafA/YrhL, contains acyltransferase and SGNH-hydrolase domains</fullName>
    </submittedName>
</protein>
<dbReference type="PANTHER" id="PTHR23028:SF53">
    <property type="entry name" value="ACYL_TRANSF_3 DOMAIN-CONTAINING PROTEIN"/>
    <property type="match status" value="1"/>
</dbReference>
<dbReference type="RefSeq" id="WP_097196080.1">
    <property type="nucleotide sequence ID" value="NZ_OBQI01000005.1"/>
</dbReference>
<keyword evidence="1" id="KW-0812">Transmembrane</keyword>
<feature type="transmembrane region" description="Helical" evidence="1">
    <location>
        <begin position="363"/>
        <end position="382"/>
    </location>
</feature>
<dbReference type="Pfam" id="PF01757">
    <property type="entry name" value="Acyl_transf_3"/>
    <property type="match status" value="1"/>
</dbReference>
<dbReference type="InterPro" id="IPR050879">
    <property type="entry name" value="Acyltransferase_3"/>
</dbReference>
<feature type="transmembrane region" description="Helical" evidence="1">
    <location>
        <begin position="182"/>
        <end position="200"/>
    </location>
</feature>
<evidence type="ECO:0000259" key="3">
    <source>
        <dbReference type="Pfam" id="PF19040"/>
    </source>
</evidence>
<proteinExistence type="predicted"/>
<name>A0A285V8R5_9ACTN</name>
<accession>A0A285V8R5</accession>
<gene>
    <name evidence="4" type="ORF">SAMN05660748_3265</name>
</gene>
<sequence length="726" mass="76493">MRGSVLAPQADEADATVRMPAVRHDGPGTAPTAGTPAPAFRADIQGLRAVAVGLVVLYHAGLPGLTGGFVGVDVFFVISGFLITQGLVRELEARGTVSLRSFYARRARRILPAATVTLLAVGAAAVVLLPRTQWVQIGRDLLSSAGYLVNWDLADRAVQYSARDQAASPLQHFWSLAVEEQFYLMWPLTILAVVVSVRLLRRRSGSAHLGMTRRHLWLPLALIAVPSLAWSVHLTAADPGPAYFVTTTRAWELALGAGLAVLPATAVLGGVLARVVGWAGLGLILLAATTFDGATVFPGAAALLPTLGAVAVLASGLSGAPRTQNPLLCTRPLGWVGGLSYSLYLWHWPVLVIAAGVTGEPLQTWQALALAVLSVLPAWLSLRLVEQPVLGARTLRGDDGRTLQLGALCMLIAIVAGLLLQHAVLRQGQSGAAAVPGDAAGGPSPTLGAGALAWDPSAGEPRDSFPSIVPTPVQAAVDWAPVARPECTVDQAANQTVRCSLGDRSSDTTIALVGDSHAEQFIAAVEGLAEANAWRLDVYTRGACPFAAVTVDLEAADYTGCDERNAELTRTLLADPPDVVLTGTSRYLVRRDGQSLGLEESKPLMEQGFRDAWEPLVQAGIHVLSIRDLPRPDILVPDCVEQHSDRLTECAVERAPILWEDAPEVTAAEGMSGVEVMDLTPWVCPTDRCPAVIGGTIVYRDGNHLTATYSRTLAGAFGARLGNVLG</sequence>
<dbReference type="GO" id="GO:0009103">
    <property type="term" value="P:lipopolysaccharide biosynthetic process"/>
    <property type="evidence" value="ECO:0007669"/>
    <property type="project" value="TreeGrafter"/>
</dbReference>
<dbReference type="EMBL" id="OBQI01000005">
    <property type="protein sequence ID" value="SOC50515.1"/>
    <property type="molecule type" value="Genomic_DNA"/>
</dbReference>
<dbReference type="GO" id="GO:0016747">
    <property type="term" value="F:acyltransferase activity, transferring groups other than amino-acyl groups"/>
    <property type="evidence" value="ECO:0007669"/>
    <property type="project" value="InterPro"/>
</dbReference>